<dbReference type="PROSITE" id="PS50943">
    <property type="entry name" value="HTH_CROC1"/>
    <property type="match status" value="1"/>
</dbReference>
<gene>
    <name evidence="2" type="ORF">HS961_00800</name>
</gene>
<dbReference type="Pfam" id="PF13560">
    <property type="entry name" value="HTH_31"/>
    <property type="match status" value="1"/>
</dbReference>
<protein>
    <submittedName>
        <fullName evidence="2">Helix-turn-helix domain-containing protein</fullName>
    </submittedName>
</protein>
<dbReference type="RefSeq" id="WP_182325924.1">
    <property type="nucleotide sequence ID" value="NZ_CP058554.1"/>
</dbReference>
<evidence type="ECO:0000313" key="3">
    <source>
        <dbReference type="Proteomes" id="UP000515240"/>
    </source>
</evidence>
<dbReference type="CDD" id="cd00093">
    <property type="entry name" value="HTH_XRE"/>
    <property type="match status" value="1"/>
</dbReference>
<name>A0A7G5EBW1_9BURK</name>
<dbReference type="PANTHER" id="PTHR35010:SF2">
    <property type="entry name" value="BLL4672 PROTEIN"/>
    <property type="match status" value="1"/>
</dbReference>
<keyword evidence="3" id="KW-1185">Reference proteome</keyword>
<dbReference type="GO" id="GO:0003677">
    <property type="term" value="F:DNA binding"/>
    <property type="evidence" value="ECO:0007669"/>
    <property type="project" value="InterPro"/>
</dbReference>
<sequence length="293" mass="32801">MTLFAATPPHAPPAVAASAPSQELGHFLRARRESLSAAAMGLARHGRVRTPGLRREEVAQLAGIGVTWYTKLEQGREVQPSRQAVEAIARALQCNDDELRHLLVLAGIKLDQPAPTLLDTPGCLHGQLLDKMLPYPAQMQSAAFDLLAANTAYERLMGVSLQQLPSLERNCLHMNLFNPQWQQVMRHEPQAVERMVAMFRAAYTQQSGDTAIAQRLDYFLAHSPVFRNAWERYQVRSPENNEKTFDHPLVGILHLRQTYWWSAPRSGMRMVVYLPVSDQDAEALDRLAALPAP</sequence>
<evidence type="ECO:0000259" key="1">
    <source>
        <dbReference type="PROSITE" id="PS50943"/>
    </source>
</evidence>
<evidence type="ECO:0000313" key="2">
    <source>
        <dbReference type="EMBL" id="QMV71486.1"/>
    </source>
</evidence>
<proteinExistence type="predicted"/>
<dbReference type="Gene3D" id="1.10.260.40">
    <property type="entry name" value="lambda repressor-like DNA-binding domains"/>
    <property type="match status" value="1"/>
</dbReference>
<dbReference type="InterPro" id="IPR010982">
    <property type="entry name" value="Lambda_DNA-bd_dom_sf"/>
</dbReference>
<organism evidence="2 3">
    <name type="scientific">Comamonas piscis</name>
    <dbReference type="NCBI Taxonomy" id="1562974"/>
    <lineage>
        <taxon>Bacteria</taxon>
        <taxon>Pseudomonadati</taxon>
        <taxon>Pseudomonadota</taxon>
        <taxon>Betaproteobacteria</taxon>
        <taxon>Burkholderiales</taxon>
        <taxon>Comamonadaceae</taxon>
        <taxon>Comamonas</taxon>
    </lineage>
</organism>
<dbReference type="EMBL" id="CP058554">
    <property type="protein sequence ID" value="QMV71486.1"/>
    <property type="molecule type" value="Genomic_DNA"/>
</dbReference>
<dbReference type="Gene3D" id="3.30.450.180">
    <property type="match status" value="1"/>
</dbReference>
<feature type="domain" description="HTH cro/C1-type" evidence="1">
    <location>
        <begin position="52"/>
        <end position="99"/>
    </location>
</feature>
<dbReference type="InterPro" id="IPR001387">
    <property type="entry name" value="Cro/C1-type_HTH"/>
</dbReference>
<dbReference type="Pfam" id="PF17765">
    <property type="entry name" value="MLTR_LBD"/>
    <property type="match status" value="1"/>
</dbReference>
<reference evidence="2 3" key="1">
    <citation type="journal article" date="2020" name="G3 (Bethesda)">
        <title>CeMbio - The Caenorhabditis elegans Microbiome Resource.</title>
        <authorList>
            <person name="Dirksen P."/>
            <person name="Assie A."/>
            <person name="Zimmermann J."/>
            <person name="Zhang F."/>
            <person name="Tietje A.M."/>
            <person name="Marsh S.A."/>
            <person name="Felix M.A."/>
            <person name="Shapira M."/>
            <person name="Kaleta C."/>
            <person name="Schulenburg H."/>
            <person name="Samuel B."/>
        </authorList>
    </citation>
    <scope>NUCLEOTIDE SEQUENCE [LARGE SCALE GENOMIC DNA]</scope>
    <source>
        <strain evidence="2 3">BIGb0172</strain>
    </source>
</reference>
<dbReference type="SUPFAM" id="SSF47413">
    <property type="entry name" value="lambda repressor-like DNA-binding domains"/>
    <property type="match status" value="1"/>
</dbReference>
<dbReference type="SMART" id="SM00530">
    <property type="entry name" value="HTH_XRE"/>
    <property type="match status" value="1"/>
</dbReference>
<dbReference type="Proteomes" id="UP000515240">
    <property type="component" value="Chromosome"/>
</dbReference>
<dbReference type="PANTHER" id="PTHR35010">
    <property type="entry name" value="BLL4672 PROTEIN-RELATED"/>
    <property type="match status" value="1"/>
</dbReference>
<dbReference type="AlphaFoldDB" id="A0A7G5EBW1"/>
<accession>A0A7G5EBW1</accession>
<dbReference type="InterPro" id="IPR041413">
    <property type="entry name" value="MLTR_LBD"/>
</dbReference>
<dbReference type="KEGG" id="cpis:HS961_00800"/>